<proteinExistence type="predicted"/>
<accession>A0ABV8RMC1</accession>
<evidence type="ECO:0000256" key="1">
    <source>
        <dbReference type="SAM" id="SignalP"/>
    </source>
</evidence>
<organism evidence="2 3">
    <name type="scientific">Novosphingobium tardum</name>
    <dbReference type="NCBI Taxonomy" id="1538021"/>
    <lineage>
        <taxon>Bacteria</taxon>
        <taxon>Pseudomonadati</taxon>
        <taxon>Pseudomonadota</taxon>
        <taxon>Alphaproteobacteria</taxon>
        <taxon>Sphingomonadales</taxon>
        <taxon>Sphingomonadaceae</taxon>
        <taxon>Novosphingobium</taxon>
    </lineage>
</organism>
<reference evidence="3" key="1">
    <citation type="journal article" date="2019" name="Int. J. Syst. Evol. Microbiol.">
        <title>The Global Catalogue of Microorganisms (GCM) 10K type strain sequencing project: providing services to taxonomists for standard genome sequencing and annotation.</title>
        <authorList>
            <consortium name="The Broad Institute Genomics Platform"/>
            <consortium name="The Broad Institute Genome Sequencing Center for Infectious Disease"/>
            <person name="Wu L."/>
            <person name="Ma J."/>
        </authorList>
    </citation>
    <scope>NUCLEOTIDE SEQUENCE [LARGE SCALE GENOMIC DNA]</scope>
    <source>
        <strain evidence="3">CGMCC 1.12989</strain>
    </source>
</reference>
<feature type="signal peptide" evidence="1">
    <location>
        <begin position="1"/>
        <end position="31"/>
    </location>
</feature>
<gene>
    <name evidence="2" type="ORF">ACFO0A_03375</name>
</gene>
<keyword evidence="3" id="KW-1185">Reference proteome</keyword>
<name>A0ABV8RMC1_9SPHN</name>
<evidence type="ECO:0000313" key="3">
    <source>
        <dbReference type="Proteomes" id="UP001595828"/>
    </source>
</evidence>
<feature type="chain" id="PRO_5045652731" evidence="1">
    <location>
        <begin position="32"/>
        <end position="251"/>
    </location>
</feature>
<dbReference type="EMBL" id="JBHSDR010000003">
    <property type="protein sequence ID" value="MFC4294097.1"/>
    <property type="molecule type" value="Genomic_DNA"/>
</dbReference>
<comment type="caution">
    <text evidence="2">The sequence shown here is derived from an EMBL/GenBank/DDBJ whole genome shotgun (WGS) entry which is preliminary data.</text>
</comment>
<keyword evidence="1" id="KW-0732">Signal</keyword>
<dbReference type="Proteomes" id="UP001595828">
    <property type="component" value="Unassembled WGS sequence"/>
</dbReference>
<dbReference type="GO" id="GO:0016787">
    <property type="term" value="F:hydrolase activity"/>
    <property type="evidence" value="ECO:0007669"/>
    <property type="project" value="UniProtKB-KW"/>
</dbReference>
<keyword evidence="2" id="KW-0378">Hydrolase</keyword>
<evidence type="ECO:0000313" key="2">
    <source>
        <dbReference type="EMBL" id="MFC4294097.1"/>
    </source>
</evidence>
<sequence length="251" mass="26611">MQPWLAYGAPAMATFRSFLPLALGCAASCFAPVTARAQALPPVAEATTTYEIVEDTVVDDERGSDRFVASALADAHLEATAIAAFGPFRVLDPHRAALVAGTNAGSPRALAAMLAVYPGIAVIEMVECPGTDDDNANLRLGRMIRRAGIATHVPAGGSVRSGAVELFLAGSRRSADLGAEFAVHSWEDENGREPPDFAPSDPVNQAYIAYYRDMGMSDAQAQAFYAMTNSVPNAEARWLSVAEMKRYAALD</sequence>
<protein>
    <submittedName>
        <fullName evidence="2">Alpha/beta hydrolase</fullName>
    </submittedName>
</protein>
<dbReference type="RefSeq" id="WP_379537564.1">
    <property type="nucleotide sequence ID" value="NZ_JBHSDR010000003.1"/>
</dbReference>